<feature type="compositionally biased region" description="Low complexity" evidence="1">
    <location>
        <begin position="34"/>
        <end position="69"/>
    </location>
</feature>
<comment type="caution">
    <text evidence="2">The sequence shown here is derived from an EMBL/GenBank/DDBJ whole genome shotgun (WGS) entry which is preliminary data.</text>
</comment>
<proteinExistence type="predicted"/>
<organism evidence="2 3">
    <name type="scientific">Microbacterium terregens</name>
    <dbReference type="NCBI Taxonomy" id="69363"/>
    <lineage>
        <taxon>Bacteria</taxon>
        <taxon>Bacillati</taxon>
        <taxon>Actinomycetota</taxon>
        <taxon>Actinomycetes</taxon>
        <taxon>Micrococcales</taxon>
        <taxon>Microbacteriaceae</taxon>
        <taxon>Microbacterium</taxon>
    </lineage>
</organism>
<accession>A0ABV5SZD0</accession>
<dbReference type="RefSeq" id="WP_344713938.1">
    <property type="nucleotide sequence ID" value="NZ_BAAAWH010000001.1"/>
</dbReference>
<keyword evidence="3" id="KW-1185">Reference proteome</keyword>
<evidence type="ECO:0000313" key="3">
    <source>
        <dbReference type="Proteomes" id="UP001589611"/>
    </source>
</evidence>
<reference evidence="2 3" key="1">
    <citation type="submission" date="2024-09" db="EMBL/GenBank/DDBJ databases">
        <authorList>
            <person name="Sun Q."/>
            <person name="Mori K."/>
        </authorList>
    </citation>
    <scope>NUCLEOTIDE SEQUENCE [LARGE SCALE GENOMIC DNA]</scope>
    <source>
        <strain evidence="2 3">JCM 1342</strain>
    </source>
</reference>
<gene>
    <name evidence="2" type="ORF">ACFFPJ_04570</name>
</gene>
<dbReference type="Proteomes" id="UP001589611">
    <property type="component" value="Unassembled WGS sequence"/>
</dbReference>
<feature type="region of interest" description="Disordered" evidence="1">
    <location>
        <begin position="32"/>
        <end position="69"/>
    </location>
</feature>
<dbReference type="EMBL" id="JBHMBE010000002">
    <property type="protein sequence ID" value="MFB9645066.1"/>
    <property type="molecule type" value="Genomic_DNA"/>
</dbReference>
<evidence type="ECO:0000313" key="2">
    <source>
        <dbReference type="EMBL" id="MFB9645066.1"/>
    </source>
</evidence>
<protein>
    <submittedName>
        <fullName evidence="2">Uncharacterized protein</fullName>
    </submittedName>
</protein>
<sequence length="215" mass="22459">MSTKRLWVIAGSAVALVVLLVVLASVFAPKESDAAPTPTPTAAASVPAPSAPATMAPSPTPSLTGTAPPAALTTCDDIATAVFRSMMTSNGWASWPTQDQQTGSRPFDVFYDGAPPGAIVCRWGADPQRATDNIIDLAWAPIDPENAVDAMLTLAERGFTRIDAPEGVYLSAQGPAGLTDPDGWGESYFFTPKDVRWAATKADVVAYVKSPNHAD</sequence>
<evidence type="ECO:0000256" key="1">
    <source>
        <dbReference type="SAM" id="MobiDB-lite"/>
    </source>
</evidence>
<name>A0ABV5SZD0_9MICO</name>